<gene>
    <name evidence="2" type="ORF">OD750_014585</name>
</gene>
<dbReference type="Proteomes" id="UP001139971">
    <property type="component" value="Unassembled WGS sequence"/>
</dbReference>
<dbReference type="InterPro" id="IPR059226">
    <property type="entry name" value="Choice_anch_Q_dom"/>
</dbReference>
<name>A0A9X4BIB0_9GAMM</name>
<dbReference type="EMBL" id="JAOVZO020000018">
    <property type="protein sequence ID" value="MDC8013766.1"/>
    <property type="molecule type" value="Genomic_DNA"/>
</dbReference>
<organism evidence="2 3">
    <name type="scientific">Tahibacter soli</name>
    <dbReference type="NCBI Taxonomy" id="2983605"/>
    <lineage>
        <taxon>Bacteria</taxon>
        <taxon>Pseudomonadati</taxon>
        <taxon>Pseudomonadota</taxon>
        <taxon>Gammaproteobacteria</taxon>
        <taxon>Lysobacterales</taxon>
        <taxon>Rhodanobacteraceae</taxon>
        <taxon>Tahibacter</taxon>
    </lineage>
</organism>
<sequence>MKNLLLAATALLAAPIAQASTLVVTEAADTVANNGRCSLREAITAANTGLPSGAAAGECGQGVAAPYDRIDVPAGDYRLERAGSGEDNNVNGDLDIRSANLELRGAGADVVTVRGDREERVFDVGTPAAPAGAHVTIVGMTIRNGNDTSGGGIRARAGWALRVADCGLSNNAAATAGGIDAAGGLEIDGCAFHANSATDATGNGGGALRYTGTSAALIRNTTFNANESATSASVVLINGPMTFNNVTLTENIADADFNGTGDGAIVANGDVAVSNSIIARNVDLSVAIGGPNNPDCVTSPGMLLSQGYNLIGNPGTSCTFIAGPGDQIGSAAAPLDPKLEPFAVYGGTVETQPPRADSPAIDAGNPAAPGAAPACEVDDARGIARPSGPRCDIGAVEINDRIFANGFELPAP</sequence>
<accession>A0A9X4BIB0</accession>
<comment type="caution">
    <text evidence="2">The sequence shown here is derived from an EMBL/GenBank/DDBJ whole genome shotgun (WGS) entry which is preliminary data.</text>
</comment>
<feature type="signal peptide" evidence="1">
    <location>
        <begin position="1"/>
        <end position="19"/>
    </location>
</feature>
<dbReference type="AlphaFoldDB" id="A0A9X4BIB0"/>
<keyword evidence="1" id="KW-0732">Signal</keyword>
<feature type="chain" id="PRO_5040718171" evidence="1">
    <location>
        <begin position="20"/>
        <end position="412"/>
    </location>
</feature>
<reference evidence="2" key="1">
    <citation type="submission" date="2023-02" db="EMBL/GenBank/DDBJ databases">
        <title>Tahibacter soli sp. nov. isolated from soil.</title>
        <authorList>
            <person name="Baek J.H."/>
            <person name="Lee J.K."/>
            <person name="Choi D.G."/>
            <person name="Jeon C.O."/>
        </authorList>
    </citation>
    <scope>NUCLEOTIDE SEQUENCE</scope>
    <source>
        <strain evidence="2">BL</strain>
    </source>
</reference>
<dbReference type="RefSeq" id="WP_263541414.1">
    <property type="nucleotide sequence ID" value="NZ_JAOVZO020000018.1"/>
</dbReference>
<dbReference type="NCBIfam" id="NF041518">
    <property type="entry name" value="choice_anch_Q"/>
    <property type="match status" value="1"/>
</dbReference>
<evidence type="ECO:0000313" key="2">
    <source>
        <dbReference type="EMBL" id="MDC8013766.1"/>
    </source>
</evidence>
<dbReference type="InterPro" id="IPR026457">
    <property type="entry name" value="CSLREA_Nterm"/>
</dbReference>
<dbReference type="NCBIfam" id="TIGR04214">
    <property type="entry name" value="CSLREA_Nterm"/>
    <property type="match status" value="1"/>
</dbReference>
<evidence type="ECO:0000313" key="3">
    <source>
        <dbReference type="Proteomes" id="UP001139971"/>
    </source>
</evidence>
<keyword evidence="3" id="KW-1185">Reference proteome</keyword>
<dbReference type="SUPFAM" id="SSF51126">
    <property type="entry name" value="Pectin lyase-like"/>
    <property type="match status" value="1"/>
</dbReference>
<protein>
    <submittedName>
        <fullName evidence="2">CSLREA domain-containing protein</fullName>
    </submittedName>
</protein>
<proteinExistence type="predicted"/>
<evidence type="ECO:0000256" key="1">
    <source>
        <dbReference type="SAM" id="SignalP"/>
    </source>
</evidence>
<dbReference type="InterPro" id="IPR011050">
    <property type="entry name" value="Pectin_lyase_fold/virulence"/>
</dbReference>